<feature type="transmembrane region" description="Helical" evidence="6">
    <location>
        <begin position="298"/>
        <end position="317"/>
    </location>
</feature>
<dbReference type="InterPro" id="IPR002797">
    <property type="entry name" value="Polysacc_synth"/>
</dbReference>
<keyword evidence="4 6" id="KW-1133">Transmembrane helix</keyword>
<evidence type="ECO:0000256" key="4">
    <source>
        <dbReference type="ARBA" id="ARBA00022989"/>
    </source>
</evidence>
<feature type="transmembrane region" description="Helical" evidence="6">
    <location>
        <begin position="390"/>
        <end position="412"/>
    </location>
</feature>
<evidence type="ECO:0000256" key="3">
    <source>
        <dbReference type="ARBA" id="ARBA00022692"/>
    </source>
</evidence>
<feature type="transmembrane region" description="Helical" evidence="6">
    <location>
        <begin position="47"/>
        <end position="67"/>
    </location>
</feature>
<gene>
    <name evidence="7" type="ORF">RHP49_06725</name>
</gene>
<reference evidence="7 8" key="1">
    <citation type="submission" date="2023-09" db="EMBL/GenBank/DDBJ databases">
        <title>Thalassobella suaedae gen. nov., sp. nov., a marine bacterium of the family Flavobacteriaceae isolated from a halophyte Suaeda japonica.</title>
        <authorList>
            <person name="Lee S.Y."/>
            <person name="Hwang C.Y."/>
        </authorList>
    </citation>
    <scope>NUCLEOTIDE SEQUENCE [LARGE SCALE GENOMIC DNA]</scope>
    <source>
        <strain evidence="7 8">HL-DH10</strain>
    </source>
</reference>
<keyword evidence="2" id="KW-1003">Cell membrane</keyword>
<feature type="transmembrane region" description="Helical" evidence="6">
    <location>
        <begin position="365"/>
        <end position="384"/>
    </location>
</feature>
<feature type="transmembrane region" description="Helical" evidence="6">
    <location>
        <begin position="424"/>
        <end position="440"/>
    </location>
</feature>
<dbReference type="PANTHER" id="PTHR30250:SF11">
    <property type="entry name" value="O-ANTIGEN TRANSPORTER-RELATED"/>
    <property type="match status" value="1"/>
</dbReference>
<keyword evidence="8" id="KW-1185">Reference proteome</keyword>
<name>A0ABY9Y6P6_9FLAO</name>
<dbReference type="Pfam" id="PF01943">
    <property type="entry name" value="Polysacc_synt"/>
    <property type="match status" value="1"/>
</dbReference>
<feature type="transmembrane region" description="Helical" evidence="6">
    <location>
        <begin position="446"/>
        <end position="464"/>
    </location>
</feature>
<organism evidence="7 8">
    <name type="scientific">Thalassobellus suaedae</name>
    <dbReference type="NCBI Taxonomy" id="3074124"/>
    <lineage>
        <taxon>Bacteria</taxon>
        <taxon>Pseudomonadati</taxon>
        <taxon>Bacteroidota</taxon>
        <taxon>Flavobacteriia</taxon>
        <taxon>Flavobacteriales</taxon>
        <taxon>Flavobacteriaceae</taxon>
        <taxon>Thalassobellus</taxon>
    </lineage>
</organism>
<feature type="transmembrane region" description="Helical" evidence="6">
    <location>
        <begin position="79"/>
        <end position="102"/>
    </location>
</feature>
<protein>
    <submittedName>
        <fullName evidence="7">Oligosaccharide flippase family protein</fullName>
    </submittedName>
</protein>
<keyword evidence="5 6" id="KW-0472">Membrane</keyword>
<feature type="transmembrane region" description="Helical" evidence="6">
    <location>
        <begin position="12"/>
        <end position="32"/>
    </location>
</feature>
<dbReference type="InterPro" id="IPR050833">
    <property type="entry name" value="Poly_Biosynth_Transport"/>
</dbReference>
<evidence type="ECO:0000256" key="6">
    <source>
        <dbReference type="SAM" id="Phobius"/>
    </source>
</evidence>
<feature type="transmembrane region" description="Helical" evidence="6">
    <location>
        <begin position="147"/>
        <end position="167"/>
    </location>
</feature>
<evidence type="ECO:0000313" key="8">
    <source>
        <dbReference type="Proteomes" id="UP001303407"/>
    </source>
</evidence>
<feature type="transmembrane region" description="Helical" evidence="6">
    <location>
        <begin position="114"/>
        <end position="135"/>
    </location>
</feature>
<dbReference type="EMBL" id="CP134536">
    <property type="protein sequence ID" value="WNH13944.1"/>
    <property type="molecule type" value="Genomic_DNA"/>
</dbReference>
<proteinExistence type="predicted"/>
<accession>A0ABY9Y6P6</accession>
<dbReference type="RefSeq" id="WP_415863937.1">
    <property type="nucleotide sequence ID" value="NZ_CP134536.1"/>
</dbReference>
<keyword evidence="3 6" id="KW-0812">Transmembrane</keyword>
<feature type="transmembrane region" description="Helical" evidence="6">
    <location>
        <begin position="256"/>
        <end position="277"/>
    </location>
</feature>
<evidence type="ECO:0000256" key="1">
    <source>
        <dbReference type="ARBA" id="ARBA00004651"/>
    </source>
</evidence>
<dbReference type="Proteomes" id="UP001303407">
    <property type="component" value="Chromosome"/>
</dbReference>
<evidence type="ECO:0000256" key="5">
    <source>
        <dbReference type="ARBA" id="ARBA00023136"/>
    </source>
</evidence>
<feature type="transmembrane region" description="Helical" evidence="6">
    <location>
        <begin position="187"/>
        <end position="208"/>
    </location>
</feature>
<evidence type="ECO:0000256" key="2">
    <source>
        <dbReference type="ARBA" id="ARBA00022475"/>
    </source>
</evidence>
<feature type="transmembrane region" description="Helical" evidence="6">
    <location>
        <begin position="220"/>
        <end position="236"/>
    </location>
</feature>
<comment type="subcellular location">
    <subcellularLocation>
        <location evidence="1">Cell membrane</location>
        <topology evidence="1">Multi-pass membrane protein</topology>
    </subcellularLocation>
</comment>
<dbReference type="PANTHER" id="PTHR30250">
    <property type="entry name" value="PST FAMILY PREDICTED COLANIC ACID TRANSPORTER"/>
    <property type="match status" value="1"/>
</dbReference>
<evidence type="ECO:0000313" key="7">
    <source>
        <dbReference type="EMBL" id="WNH13944.1"/>
    </source>
</evidence>
<feature type="transmembrane region" description="Helical" evidence="6">
    <location>
        <begin position="329"/>
        <end position="353"/>
    </location>
</feature>
<sequence length="474" mass="54321">MSTIKKFFKDTIIYGLATVLPRLMNFVLVPLHTGQLETKSYSDNTTFYVYAAFFNVLLTYGMETAFFRFFSKSEEKNKVFSTALISLTVTAILFLIAVFLFNEELAHLVNLNQSYFNLLIGVLVLDTVVVIPFAYLRATGRPIMFTAIKLSNILIYVILNFFFLWAIPKFGINYSNYDSNDLVKYIFISNLAASIVTFLLLLPYFFKIKLQFSKVIFKQLLNYGLPIMVAGLAYVINENFDKWLLPDVLGKDINGAYSGCYKIAVFMTIFIQAFRLGAEPFFFNHAKEKNAKETYARIMKYFVIFGSGMLVFIIAYLDIFKSLIVRDESYWIAIKIVPIVLLANLCLGIYFNLAIWYKLTDKTRYGMYLSLVGAIITIVFNLVMIEKIGFIASAWATLIAYGTMMIMSYYFGQKYYAVPYHLKSILSYLALAIGLSIIALNTNANYYLNTGLVLVFLGLVFILEKRELKQLLKR</sequence>